<dbReference type="SUPFAM" id="SSF103506">
    <property type="entry name" value="Mitochondrial carrier"/>
    <property type="match status" value="1"/>
</dbReference>
<evidence type="ECO:0000256" key="1">
    <source>
        <dbReference type="ARBA" id="ARBA00004225"/>
    </source>
</evidence>
<organism evidence="11 12">
    <name type="scientific">Skeletonema marinoi</name>
    <dbReference type="NCBI Taxonomy" id="267567"/>
    <lineage>
        <taxon>Eukaryota</taxon>
        <taxon>Sar</taxon>
        <taxon>Stramenopiles</taxon>
        <taxon>Ochrophyta</taxon>
        <taxon>Bacillariophyta</taxon>
        <taxon>Coscinodiscophyceae</taxon>
        <taxon>Thalassiosirophycidae</taxon>
        <taxon>Thalassiosirales</taxon>
        <taxon>Skeletonemataceae</taxon>
        <taxon>Skeletonema</taxon>
        <taxon>Skeletonema marinoi-dohrnii complex</taxon>
    </lineage>
</organism>
<feature type="repeat" description="Solcar" evidence="9">
    <location>
        <begin position="43"/>
        <end position="149"/>
    </location>
</feature>
<keyword evidence="8 9" id="KW-0472">Membrane</keyword>
<evidence type="ECO:0000256" key="6">
    <source>
        <dbReference type="ARBA" id="ARBA00022989"/>
    </source>
</evidence>
<evidence type="ECO:0000256" key="3">
    <source>
        <dbReference type="ARBA" id="ARBA00022448"/>
    </source>
</evidence>
<proteinExistence type="inferred from homology"/>
<evidence type="ECO:0000313" key="11">
    <source>
        <dbReference type="EMBL" id="KAK1741060.1"/>
    </source>
</evidence>
<protein>
    <submittedName>
        <fullName evidence="11">Uncharacterized protein</fullName>
    </submittedName>
</protein>
<dbReference type="GO" id="GO:0031966">
    <property type="term" value="C:mitochondrial membrane"/>
    <property type="evidence" value="ECO:0007669"/>
    <property type="project" value="UniProtKB-SubCell"/>
</dbReference>
<dbReference type="PROSITE" id="PS50920">
    <property type="entry name" value="SOLCAR"/>
    <property type="match status" value="1"/>
</dbReference>
<dbReference type="Pfam" id="PF00153">
    <property type="entry name" value="Mito_carr"/>
    <property type="match status" value="1"/>
</dbReference>
<dbReference type="GO" id="GO:0022857">
    <property type="term" value="F:transmembrane transporter activity"/>
    <property type="evidence" value="ECO:0007669"/>
    <property type="project" value="TreeGrafter"/>
</dbReference>
<keyword evidence="5" id="KW-0677">Repeat</keyword>
<keyword evidence="6" id="KW-1133">Transmembrane helix</keyword>
<evidence type="ECO:0000256" key="4">
    <source>
        <dbReference type="ARBA" id="ARBA00022692"/>
    </source>
</evidence>
<comment type="similarity">
    <text evidence="2 10">Belongs to the mitochondrial carrier (TC 2.A.29) family.</text>
</comment>
<name>A0AAD9DCV2_9STRA</name>
<keyword evidence="7" id="KW-0496">Mitochondrion</keyword>
<evidence type="ECO:0000256" key="8">
    <source>
        <dbReference type="ARBA" id="ARBA00023136"/>
    </source>
</evidence>
<dbReference type="InterPro" id="IPR050567">
    <property type="entry name" value="Mitochondrial_Carrier"/>
</dbReference>
<dbReference type="Gene3D" id="1.50.40.10">
    <property type="entry name" value="Mitochondrial carrier domain"/>
    <property type="match status" value="1"/>
</dbReference>
<evidence type="ECO:0000256" key="2">
    <source>
        <dbReference type="ARBA" id="ARBA00006375"/>
    </source>
</evidence>
<gene>
    <name evidence="11" type="ORF">QTG54_008312</name>
</gene>
<keyword evidence="12" id="KW-1185">Reference proteome</keyword>
<evidence type="ECO:0000256" key="10">
    <source>
        <dbReference type="RuleBase" id="RU000488"/>
    </source>
</evidence>
<keyword evidence="4 9" id="KW-0812">Transmembrane</keyword>
<evidence type="ECO:0000256" key="5">
    <source>
        <dbReference type="ARBA" id="ARBA00022737"/>
    </source>
</evidence>
<evidence type="ECO:0000256" key="7">
    <source>
        <dbReference type="ARBA" id="ARBA00023128"/>
    </source>
</evidence>
<evidence type="ECO:0000256" key="9">
    <source>
        <dbReference type="PROSITE-ProRule" id="PRU00282"/>
    </source>
</evidence>
<dbReference type="InterPro" id="IPR023395">
    <property type="entry name" value="MCP_dom_sf"/>
</dbReference>
<evidence type="ECO:0000313" key="12">
    <source>
        <dbReference type="Proteomes" id="UP001224775"/>
    </source>
</evidence>
<comment type="subcellular location">
    <subcellularLocation>
        <location evidence="1">Mitochondrion membrane</location>
        <topology evidence="1">Multi-pass membrane protein</topology>
    </subcellularLocation>
</comment>
<dbReference type="EMBL" id="JATAAI010000014">
    <property type="protein sequence ID" value="KAK1741060.1"/>
    <property type="molecule type" value="Genomic_DNA"/>
</dbReference>
<dbReference type="AlphaFoldDB" id="A0AAD9DCV2"/>
<comment type="caution">
    <text evidence="11">The sequence shown here is derived from an EMBL/GenBank/DDBJ whole genome shotgun (WGS) entry which is preliminary data.</text>
</comment>
<sequence>MSRQCPSFIQRDWSSNGQSDIMNTVMFSVFHKVKEVASQSGMDNRSASLCSGLVSGFATACVSTPFDWFKIQAQLSLTQNQESSSGSLHTKTNARRTDVLSICRHLWHDTNQQMTKVIQTIYRGHIPNLAREGVFTMVYLGTYDLISSAVKEKQYQRQISSSSIFLCRMLS</sequence>
<accession>A0AAD9DCV2</accession>
<dbReference type="InterPro" id="IPR018108">
    <property type="entry name" value="MCP_transmembrane"/>
</dbReference>
<dbReference type="PANTHER" id="PTHR45624">
    <property type="entry name" value="MITOCHONDRIAL BASIC AMINO ACIDS TRANSPORTER-RELATED"/>
    <property type="match status" value="1"/>
</dbReference>
<dbReference type="Proteomes" id="UP001224775">
    <property type="component" value="Unassembled WGS sequence"/>
</dbReference>
<reference evidence="11" key="1">
    <citation type="submission" date="2023-06" db="EMBL/GenBank/DDBJ databases">
        <title>Survivors Of The Sea: Transcriptome response of Skeletonema marinoi to long-term dormancy.</title>
        <authorList>
            <person name="Pinder M.I.M."/>
            <person name="Kourtchenko O."/>
            <person name="Robertson E.K."/>
            <person name="Larsson T."/>
            <person name="Maumus F."/>
            <person name="Osuna-Cruz C.M."/>
            <person name="Vancaester E."/>
            <person name="Stenow R."/>
            <person name="Vandepoele K."/>
            <person name="Ploug H."/>
            <person name="Bruchert V."/>
            <person name="Godhe A."/>
            <person name="Topel M."/>
        </authorList>
    </citation>
    <scope>NUCLEOTIDE SEQUENCE</scope>
    <source>
        <strain evidence="11">R05AC</strain>
    </source>
</reference>
<keyword evidence="3 10" id="KW-0813">Transport</keyword>